<dbReference type="InterPro" id="IPR027463">
    <property type="entry name" value="AcrB_DN_DC_subdom"/>
</dbReference>
<dbReference type="AlphaFoldDB" id="A0A212RCX3"/>
<dbReference type="OrthoDB" id="9806532at2"/>
<feature type="transmembrane region" description="Helical" evidence="8">
    <location>
        <begin position="386"/>
        <end position="411"/>
    </location>
</feature>
<dbReference type="GO" id="GO:0005886">
    <property type="term" value="C:plasma membrane"/>
    <property type="evidence" value="ECO:0007669"/>
    <property type="project" value="UniProtKB-SubCell"/>
</dbReference>
<feature type="transmembrane region" description="Helical" evidence="8">
    <location>
        <begin position="965"/>
        <end position="987"/>
    </location>
</feature>
<evidence type="ECO:0000256" key="4">
    <source>
        <dbReference type="ARBA" id="ARBA00022519"/>
    </source>
</evidence>
<dbReference type="Gene3D" id="1.20.1640.10">
    <property type="entry name" value="Multidrug efflux transporter AcrB transmembrane domain"/>
    <property type="match status" value="2"/>
</dbReference>
<evidence type="ECO:0000256" key="8">
    <source>
        <dbReference type="SAM" id="Phobius"/>
    </source>
</evidence>
<comment type="subcellular location">
    <subcellularLocation>
        <location evidence="1">Cell inner membrane</location>
        <topology evidence="1">Multi-pass membrane protein</topology>
    </subcellularLocation>
</comment>
<dbReference type="SUPFAM" id="SSF82714">
    <property type="entry name" value="Multidrug efflux transporter AcrB TolC docking domain, DN and DC subdomains"/>
    <property type="match status" value="2"/>
</dbReference>
<evidence type="ECO:0000256" key="3">
    <source>
        <dbReference type="ARBA" id="ARBA00022475"/>
    </source>
</evidence>
<organism evidence="9 10">
    <name type="scientific">Arboricoccus pini</name>
    <dbReference type="NCBI Taxonomy" id="1963835"/>
    <lineage>
        <taxon>Bacteria</taxon>
        <taxon>Pseudomonadati</taxon>
        <taxon>Pseudomonadota</taxon>
        <taxon>Alphaproteobacteria</taxon>
        <taxon>Geminicoccales</taxon>
        <taxon>Geminicoccaceae</taxon>
        <taxon>Arboricoccus</taxon>
    </lineage>
</organism>
<evidence type="ECO:0000313" key="9">
    <source>
        <dbReference type="EMBL" id="SNB70122.1"/>
    </source>
</evidence>
<keyword evidence="6 8" id="KW-1133">Transmembrane helix</keyword>
<dbReference type="Gene3D" id="3.30.70.1430">
    <property type="entry name" value="Multidrug efflux transporter AcrB pore domain"/>
    <property type="match status" value="2"/>
</dbReference>
<keyword evidence="5 8" id="KW-0812">Transmembrane</keyword>
<dbReference type="Proteomes" id="UP000197065">
    <property type="component" value="Unassembled WGS sequence"/>
</dbReference>
<evidence type="ECO:0000256" key="2">
    <source>
        <dbReference type="ARBA" id="ARBA00022448"/>
    </source>
</evidence>
<dbReference type="SUPFAM" id="SSF82693">
    <property type="entry name" value="Multidrug efflux transporter AcrB pore domain, PN1, PN2, PC1 and PC2 subdomains"/>
    <property type="match status" value="3"/>
</dbReference>
<keyword evidence="7 8" id="KW-0472">Membrane</keyword>
<proteinExistence type="predicted"/>
<dbReference type="Gene3D" id="3.30.2090.10">
    <property type="entry name" value="Multidrug efflux transporter AcrB TolC docking domain, DN and DC subdomains"/>
    <property type="match status" value="2"/>
</dbReference>
<gene>
    <name evidence="9" type="ORF">SAMN07250955_107118</name>
</gene>
<evidence type="ECO:0000313" key="10">
    <source>
        <dbReference type="Proteomes" id="UP000197065"/>
    </source>
</evidence>
<evidence type="ECO:0000256" key="5">
    <source>
        <dbReference type="ARBA" id="ARBA00022692"/>
    </source>
</evidence>
<evidence type="ECO:0000256" key="6">
    <source>
        <dbReference type="ARBA" id="ARBA00022989"/>
    </source>
</evidence>
<dbReference type="GO" id="GO:0042910">
    <property type="term" value="F:xenobiotic transmembrane transporter activity"/>
    <property type="evidence" value="ECO:0007669"/>
    <property type="project" value="TreeGrafter"/>
</dbReference>
<feature type="transmembrane region" description="Helical" evidence="8">
    <location>
        <begin position="993"/>
        <end position="1019"/>
    </location>
</feature>
<keyword evidence="10" id="KW-1185">Reference proteome</keyword>
<name>A0A212RCX3_9PROT</name>
<feature type="transmembrane region" description="Helical" evidence="8">
    <location>
        <begin position="12"/>
        <end position="32"/>
    </location>
</feature>
<dbReference type="PANTHER" id="PTHR32063">
    <property type="match status" value="1"/>
</dbReference>
<dbReference type="FunFam" id="1.20.1640.10:FF:000001">
    <property type="entry name" value="Efflux pump membrane transporter"/>
    <property type="match status" value="1"/>
</dbReference>
<feature type="transmembrane region" description="Helical" evidence="8">
    <location>
        <begin position="336"/>
        <end position="353"/>
    </location>
</feature>
<reference evidence="9 10" key="1">
    <citation type="submission" date="2017-06" db="EMBL/GenBank/DDBJ databases">
        <authorList>
            <person name="Kim H.J."/>
            <person name="Triplett B.A."/>
        </authorList>
    </citation>
    <scope>NUCLEOTIDE SEQUENCE [LARGE SCALE GENOMIC DNA]</scope>
    <source>
        <strain evidence="9 10">B29T1</strain>
    </source>
</reference>
<dbReference type="SUPFAM" id="SSF82866">
    <property type="entry name" value="Multidrug efflux transporter AcrB transmembrane domain"/>
    <property type="match status" value="2"/>
</dbReference>
<accession>A0A212RCX3</accession>
<sequence length="1045" mass="111816">MGLSEACIRRPVATTLLMLAIVLAGLAALRFLPVAALPNVDMPTIQISARLAGADPDTMASSVASPIEQQLARIAGIDSMTSTSTTGNTRITVQFTLGRDIDAAALDVQSALSVAERHLPDQMTDAPSFWKMNPANAPILFLTLTSRLQPLSALDDLAEVNIGEQLSVLPGVAQVSVWGAQKYAVRIKLNAARMASLGIASSEVTKAVDEANSDAPVGTVNTASQAISIDVPSLGRTAAAFRPVVVTWRHGAPVRLEDIATVTDSVEVDKTASWLDDERAITLAIQRQPDANTVDVVDEIKALVPQVAAGLPPSVHLHVTNDRSLSIRAAVDDVKFTLGLALALVTLVIFIFLKSLRATIVPTLVLPVSIIGTLAFMYLLDYSLDNLSLMALTLSVGFVVDDAIVMLENIVRHVEMGRKPFEAAIAGAREIGFTILSMTVALVAVFIPVLFMGGIVGRLFHEFAMTISLAILISGFVSITLSPMLCARLLRVGDRSHDEAHDAPRPGWVGRATDAVFAALLGGYRRSLTWSLRHRPLMLLVTFATFGATVYLYTIVPKGFFPTEDTGFISVVTEGEQDASFPAFTARQQALSALIRQDPDVDYVNSTVGGGAVDNSVSQGRLFIALKDRAIRAPVQEVAQRLRKLVAQVPGINAYFQPAQSLQIGGRTGKALYQYTLQSSDTRALWKVEPLLQKRLTQLPGLVDVTTDLQLGNQRVRIDVDRDKAARLGISDARVRTALYDLFGENDISQIFTPVNYYEVILQARDADQVDTADLARVYVKGSNGSLVPLQSIATMSRTVGPTSVNHQGQQPAVTIFFNLAPGKPLGEAVDQIHAVEREVGLPATVQASFSGTAQVFQQSLANQGFLILAAILTIYIVLGMLYESFIHPLTILSGLPSAGIGALVALMVCHMDLSVIALIGIIMLIGIVKKNAIMMIDVAIARQRAGMAAESAIREACLIRFRPIMMTTMAAIFGTLPIALGIGAGAELRQPLGVAVVGGLLISQLLTLYITPTVYLYLEGFQSALQRRSRGATVPGSAVMAGED</sequence>
<feature type="transmembrane region" description="Helical" evidence="8">
    <location>
        <begin position="463"/>
        <end position="487"/>
    </location>
</feature>
<feature type="transmembrane region" description="Helical" evidence="8">
    <location>
        <begin position="903"/>
        <end position="929"/>
    </location>
</feature>
<keyword evidence="2" id="KW-0813">Transport</keyword>
<evidence type="ECO:0000256" key="1">
    <source>
        <dbReference type="ARBA" id="ARBA00004429"/>
    </source>
</evidence>
<dbReference type="EMBL" id="FYEH01000007">
    <property type="protein sequence ID" value="SNB70122.1"/>
    <property type="molecule type" value="Genomic_DNA"/>
</dbReference>
<feature type="transmembrane region" description="Helical" evidence="8">
    <location>
        <begin position="360"/>
        <end position="380"/>
    </location>
</feature>
<keyword evidence="3" id="KW-1003">Cell membrane</keyword>
<dbReference type="RefSeq" id="WP_088561682.1">
    <property type="nucleotide sequence ID" value="NZ_FYEH01000007.1"/>
</dbReference>
<protein>
    <submittedName>
        <fullName evidence="9">Hydrophobic/amphiphilic exporter-1, HAE1 family</fullName>
    </submittedName>
</protein>
<dbReference type="Pfam" id="PF00873">
    <property type="entry name" value="ACR_tran"/>
    <property type="match status" value="1"/>
</dbReference>
<feature type="transmembrane region" description="Helical" evidence="8">
    <location>
        <begin position="431"/>
        <end position="451"/>
    </location>
</feature>
<dbReference type="FunFam" id="3.30.70.1430:FF:000001">
    <property type="entry name" value="Efflux pump membrane transporter"/>
    <property type="match status" value="1"/>
</dbReference>
<dbReference type="Gene3D" id="3.30.70.1320">
    <property type="entry name" value="Multidrug efflux transporter AcrB pore domain like"/>
    <property type="match status" value="1"/>
</dbReference>
<keyword evidence="4" id="KW-0997">Cell inner membrane</keyword>
<evidence type="ECO:0000256" key="7">
    <source>
        <dbReference type="ARBA" id="ARBA00023136"/>
    </source>
</evidence>
<dbReference type="InterPro" id="IPR001036">
    <property type="entry name" value="Acrflvin-R"/>
</dbReference>
<dbReference type="Gene3D" id="3.30.70.1440">
    <property type="entry name" value="Multidrug efflux transporter AcrB pore domain"/>
    <property type="match status" value="1"/>
</dbReference>
<feature type="transmembrane region" description="Helical" evidence="8">
    <location>
        <begin position="865"/>
        <end position="883"/>
    </location>
</feature>
<dbReference type="PRINTS" id="PR00702">
    <property type="entry name" value="ACRIFLAVINRP"/>
</dbReference>
<dbReference type="PANTHER" id="PTHR32063:SF21">
    <property type="entry name" value="MULTIDRUG RESISTANCE PROTEIN MDTB"/>
    <property type="match status" value="1"/>
</dbReference>